<proteinExistence type="predicted"/>
<sequence>MTRHKTDPDMQNDRDAFTAISAVLTGYSKAEIHATGCGKDYWHQFRQVTPEPILREFLSHAVALEKTFAKDLEAGASEVRRIYLSSDRLGPLARSLIQLWYLGQWVPLSQDWCRKYGVSRFNVSKIISTRAYKEGLVWDAIGAHPVGAKPQGYGAWAMEPPRRRV</sequence>
<keyword evidence="2" id="KW-1185">Reference proteome</keyword>
<name>A0ABT2ZHQ9_9RHOB</name>
<protein>
    <submittedName>
        <fullName evidence="1">Uncharacterized protein</fullName>
    </submittedName>
</protein>
<evidence type="ECO:0000313" key="1">
    <source>
        <dbReference type="EMBL" id="MCV2870675.1"/>
    </source>
</evidence>
<reference evidence="1 2" key="1">
    <citation type="submission" date="2022-10" db="EMBL/GenBank/DDBJ databases">
        <title>Defluviimonas sp. nov., isolated from ocean surface sediments.</title>
        <authorList>
            <person name="He W."/>
            <person name="Wang L."/>
            <person name="Zhang D.-F."/>
        </authorList>
    </citation>
    <scope>NUCLEOTIDE SEQUENCE [LARGE SCALE GENOMIC DNA]</scope>
    <source>
        <strain evidence="1 2">WL0050</strain>
    </source>
</reference>
<evidence type="ECO:0000313" key="2">
    <source>
        <dbReference type="Proteomes" id="UP001652564"/>
    </source>
</evidence>
<gene>
    <name evidence="1" type="ORF">OEZ71_00025</name>
</gene>
<dbReference type="Proteomes" id="UP001652564">
    <property type="component" value="Unassembled WGS sequence"/>
</dbReference>
<dbReference type="RefSeq" id="WP_263737883.1">
    <property type="nucleotide sequence ID" value="NZ_JAOWKZ010000001.1"/>
</dbReference>
<comment type="caution">
    <text evidence="1">The sequence shown here is derived from an EMBL/GenBank/DDBJ whole genome shotgun (WGS) entry which is preliminary data.</text>
</comment>
<organism evidence="1 2">
    <name type="scientific">Albidovulum litorale</name>
    <dbReference type="NCBI Taxonomy" id="2984134"/>
    <lineage>
        <taxon>Bacteria</taxon>
        <taxon>Pseudomonadati</taxon>
        <taxon>Pseudomonadota</taxon>
        <taxon>Alphaproteobacteria</taxon>
        <taxon>Rhodobacterales</taxon>
        <taxon>Paracoccaceae</taxon>
        <taxon>Albidovulum</taxon>
    </lineage>
</organism>
<dbReference type="EMBL" id="JAOWKZ010000001">
    <property type="protein sequence ID" value="MCV2870675.1"/>
    <property type="molecule type" value="Genomic_DNA"/>
</dbReference>
<accession>A0ABT2ZHQ9</accession>